<reference evidence="3" key="1">
    <citation type="journal article" date="2019" name="Int. J. Syst. Evol. Microbiol.">
        <title>The Global Catalogue of Microorganisms (GCM) 10K type strain sequencing project: providing services to taxonomists for standard genome sequencing and annotation.</title>
        <authorList>
            <consortium name="The Broad Institute Genomics Platform"/>
            <consortium name="The Broad Institute Genome Sequencing Center for Infectious Disease"/>
            <person name="Wu L."/>
            <person name="Ma J."/>
        </authorList>
    </citation>
    <scope>NUCLEOTIDE SEQUENCE [LARGE SCALE GENOMIC DNA]</scope>
    <source>
        <strain evidence="3">CGMCC 1.13574</strain>
    </source>
</reference>
<feature type="compositionally biased region" description="Low complexity" evidence="1">
    <location>
        <begin position="1"/>
        <end position="16"/>
    </location>
</feature>
<dbReference type="EMBL" id="JBHSGG010000003">
    <property type="protein sequence ID" value="MFC4727104.1"/>
    <property type="molecule type" value="Genomic_DNA"/>
</dbReference>
<evidence type="ECO:0000313" key="2">
    <source>
        <dbReference type="EMBL" id="MFC4727104.1"/>
    </source>
</evidence>
<organism evidence="2 3">
    <name type="scientific">Coralloluteibacterium thermophilum</name>
    <dbReference type="NCBI Taxonomy" id="2707049"/>
    <lineage>
        <taxon>Bacteria</taxon>
        <taxon>Pseudomonadati</taxon>
        <taxon>Pseudomonadota</taxon>
        <taxon>Gammaproteobacteria</taxon>
        <taxon>Lysobacterales</taxon>
        <taxon>Lysobacteraceae</taxon>
        <taxon>Coralloluteibacterium</taxon>
    </lineage>
</organism>
<evidence type="ECO:0000313" key="3">
    <source>
        <dbReference type="Proteomes" id="UP001595892"/>
    </source>
</evidence>
<evidence type="ECO:0000256" key="1">
    <source>
        <dbReference type="SAM" id="MobiDB-lite"/>
    </source>
</evidence>
<name>A0ABV9NI13_9GAMM</name>
<feature type="region of interest" description="Disordered" evidence="1">
    <location>
        <begin position="1"/>
        <end position="21"/>
    </location>
</feature>
<gene>
    <name evidence="2" type="ORF">ACFO3Q_02840</name>
</gene>
<dbReference type="RefSeq" id="WP_377003105.1">
    <property type="nucleotide sequence ID" value="NZ_JBHSGG010000003.1"/>
</dbReference>
<sequence>MTGATTIIAPRAPATGRGWSELPRPPSFATLGYTARAFRHAQRGLLVISAVEVAKDADGVDRGPEYHLSVSREPGRRCSSADARQVLRDFDLDEAEEDNHVANAIVRNFWRPVADRFVGMECGCKAEETAIVEDRGDYVWRHAPEQRRG</sequence>
<comment type="caution">
    <text evidence="2">The sequence shown here is derived from an EMBL/GenBank/DDBJ whole genome shotgun (WGS) entry which is preliminary data.</text>
</comment>
<proteinExistence type="predicted"/>
<dbReference type="Proteomes" id="UP001595892">
    <property type="component" value="Unassembled WGS sequence"/>
</dbReference>
<keyword evidence="3" id="KW-1185">Reference proteome</keyword>
<protein>
    <submittedName>
        <fullName evidence="2">Uncharacterized protein</fullName>
    </submittedName>
</protein>
<accession>A0ABV9NI13</accession>